<dbReference type="AlphaFoldDB" id="A0A183KXI6"/>
<evidence type="ECO:0000313" key="6">
    <source>
        <dbReference type="Proteomes" id="UP000279833"/>
    </source>
</evidence>
<accession>A0A183KXI6</accession>
<reference evidence="7" key="1">
    <citation type="submission" date="2016-06" db="UniProtKB">
        <authorList>
            <consortium name="WormBaseParasite"/>
        </authorList>
    </citation>
    <scope>IDENTIFICATION</scope>
</reference>
<dbReference type="Pfam" id="PF00664">
    <property type="entry name" value="ABC_membrane"/>
    <property type="match status" value="1"/>
</dbReference>
<evidence type="ECO:0000313" key="7">
    <source>
        <dbReference type="WBParaSite" id="SCUD_0001978501-mRNA-1"/>
    </source>
</evidence>
<keyword evidence="3" id="KW-0472">Membrane</keyword>
<sequence>MLLLLSSKFVNVLVPFVFKIAVDCLSGETPLLLGDTSPSVAATTILISYGLFRATASGLNELRTAVFAKAALSSIREVGVQVFRHMHNLDLSYHLGRRTGALGKAIDRGARGINFILTAMVFNLFPTTFEVAVVTGILKSLYFLINYQQNNVFAEMFAVYS</sequence>
<dbReference type="Gene3D" id="1.20.1560.10">
    <property type="entry name" value="ABC transporter type 1, transmembrane domain"/>
    <property type="match status" value="1"/>
</dbReference>
<keyword evidence="2" id="KW-1133">Transmembrane helix</keyword>
<evidence type="ECO:0000256" key="3">
    <source>
        <dbReference type="ARBA" id="ARBA00023136"/>
    </source>
</evidence>
<dbReference type="InterPro" id="IPR036640">
    <property type="entry name" value="ABC1_TM_sf"/>
</dbReference>
<dbReference type="PROSITE" id="PS50929">
    <property type="entry name" value="ABC_TM1F"/>
    <property type="match status" value="1"/>
</dbReference>
<evidence type="ECO:0000256" key="1">
    <source>
        <dbReference type="ARBA" id="ARBA00022692"/>
    </source>
</evidence>
<keyword evidence="1" id="KW-0812">Transmembrane</keyword>
<evidence type="ECO:0000256" key="2">
    <source>
        <dbReference type="ARBA" id="ARBA00022989"/>
    </source>
</evidence>
<gene>
    <name evidence="5" type="ORF">SCUD_LOCUS19782</name>
</gene>
<evidence type="ECO:0000313" key="5">
    <source>
        <dbReference type="EMBL" id="VDP70268.1"/>
    </source>
</evidence>
<proteinExistence type="predicted"/>
<reference evidence="5 6" key="2">
    <citation type="submission" date="2018-11" db="EMBL/GenBank/DDBJ databases">
        <authorList>
            <consortium name="Pathogen Informatics"/>
        </authorList>
    </citation>
    <scope>NUCLEOTIDE SEQUENCE [LARGE SCALE GENOMIC DNA]</scope>
    <source>
        <strain evidence="5">Dakar</strain>
        <strain evidence="6">Dakar, Senegal</strain>
    </source>
</reference>
<protein>
    <submittedName>
        <fullName evidence="7">ABC transmembrane type-1 domain-containing protein</fullName>
    </submittedName>
</protein>
<organism evidence="7">
    <name type="scientific">Schistosoma curassoni</name>
    <dbReference type="NCBI Taxonomy" id="6186"/>
    <lineage>
        <taxon>Eukaryota</taxon>
        <taxon>Metazoa</taxon>
        <taxon>Spiralia</taxon>
        <taxon>Lophotrochozoa</taxon>
        <taxon>Platyhelminthes</taxon>
        <taxon>Trematoda</taxon>
        <taxon>Digenea</taxon>
        <taxon>Strigeidida</taxon>
        <taxon>Schistosomatoidea</taxon>
        <taxon>Schistosomatidae</taxon>
        <taxon>Schistosoma</taxon>
    </lineage>
</organism>
<feature type="domain" description="ABC transmembrane type-1" evidence="4">
    <location>
        <begin position="1"/>
        <end position="138"/>
    </location>
</feature>
<dbReference type="InterPro" id="IPR011527">
    <property type="entry name" value="ABC1_TM_dom"/>
</dbReference>
<dbReference type="GO" id="GO:0005524">
    <property type="term" value="F:ATP binding"/>
    <property type="evidence" value="ECO:0007669"/>
    <property type="project" value="InterPro"/>
</dbReference>
<dbReference type="EMBL" id="UZAK01043127">
    <property type="protein sequence ID" value="VDP70268.1"/>
    <property type="molecule type" value="Genomic_DNA"/>
</dbReference>
<dbReference type="GO" id="GO:0140359">
    <property type="term" value="F:ABC-type transporter activity"/>
    <property type="evidence" value="ECO:0007669"/>
    <property type="project" value="InterPro"/>
</dbReference>
<dbReference type="SUPFAM" id="SSF90123">
    <property type="entry name" value="ABC transporter transmembrane region"/>
    <property type="match status" value="1"/>
</dbReference>
<keyword evidence="6" id="KW-1185">Reference proteome</keyword>
<evidence type="ECO:0000259" key="4">
    <source>
        <dbReference type="PROSITE" id="PS50929"/>
    </source>
</evidence>
<dbReference type="Proteomes" id="UP000279833">
    <property type="component" value="Unassembled WGS sequence"/>
</dbReference>
<dbReference type="STRING" id="6186.A0A183KXI6"/>
<dbReference type="GO" id="GO:0016020">
    <property type="term" value="C:membrane"/>
    <property type="evidence" value="ECO:0007669"/>
    <property type="project" value="InterPro"/>
</dbReference>
<dbReference type="WBParaSite" id="SCUD_0001978501-mRNA-1">
    <property type="protein sequence ID" value="SCUD_0001978501-mRNA-1"/>
    <property type="gene ID" value="SCUD_0001978501"/>
</dbReference>
<name>A0A183KXI6_9TREM</name>